<dbReference type="GO" id="GO:0080043">
    <property type="term" value="F:quercetin 3-O-glucosyltransferase activity"/>
    <property type="evidence" value="ECO:0007669"/>
    <property type="project" value="TreeGrafter"/>
</dbReference>
<dbReference type="PANTHER" id="PTHR11926:SF1541">
    <property type="entry name" value="GLYCOSYLTRANSFERASE"/>
    <property type="match status" value="1"/>
</dbReference>
<evidence type="ECO:0000256" key="4">
    <source>
        <dbReference type="RuleBase" id="RU003718"/>
    </source>
</evidence>
<dbReference type="Gene3D" id="3.40.50.2000">
    <property type="entry name" value="Glycogen Phosphorylase B"/>
    <property type="match status" value="2"/>
</dbReference>
<dbReference type="InterPro" id="IPR002213">
    <property type="entry name" value="UDP_glucos_trans"/>
</dbReference>
<dbReference type="EC" id="2.4.1.-" evidence="5"/>
<sequence length="499" mass="55257">MGSESESEALHALLVSFPAQGHINPLLRLGKRLASKGLLVTFSTNEKTGRSLRTANDVVSSDNPIPVGPGFLRFEFFDDGWADDDPRRKNLADLLPQLELSGKQFVSQFIKKHNNNNNNNCIPISLIINNPFVPWVCDVASEHNLPCAVLWVQSGAVFTTYYHYFHKLVPFPSESDPSISVNLPHPLPLLKHNEIPSFLHPSSPYKFLGTLILEQFKNLSKPFCVLMDTFEELEEGYIRNPGGVDIRCIGPLFKSGGDGDGRRGIRGDLVVKDDECVEWLGSRGVGSVVYISFGSVVYVGQEQVDEIAYGLLEAEVSFLWVLKPPSEELGLESLVLPPDFLHKTKDKGKVVQWSPQEEVLAHPSVACFVTHCGWNSSMEAISCGIPVLTFPAWGDQLTNAKFLVEVFRVGIRLGDHHQPNKLITRDQVKNCLMEATIGPKAEDLKKNALRWKDAAEAAVAQGGSSDRNLDAFLDDVKRFVSNSANILNTNQKRESLSVI</sequence>
<organism evidence="6 7">
    <name type="scientific">Senna tora</name>
    <dbReference type="NCBI Taxonomy" id="362788"/>
    <lineage>
        <taxon>Eukaryota</taxon>
        <taxon>Viridiplantae</taxon>
        <taxon>Streptophyta</taxon>
        <taxon>Embryophyta</taxon>
        <taxon>Tracheophyta</taxon>
        <taxon>Spermatophyta</taxon>
        <taxon>Magnoliopsida</taxon>
        <taxon>eudicotyledons</taxon>
        <taxon>Gunneridae</taxon>
        <taxon>Pentapetalae</taxon>
        <taxon>rosids</taxon>
        <taxon>fabids</taxon>
        <taxon>Fabales</taxon>
        <taxon>Fabaceae</taxon>
        <taxon>Caesalpinioideae</taxon>
        <taxon>Cassia clade</taxon>
        <taxon>Senna</taxon>
    </lineage>
</organism>
<evidence type="ECO:0000313" key="7">
    <source>
        <dbReference type="Proteomes" id="UP000634136"/>
    </source>
</evidence>
<dbReference type="Pfam" id="PF00201">
    <property type="entry name" value="UDPGT"/>
    <property type="match status" value="1"/>
</dbReference>
<dbReference type="CDD" id="cd03784">
    <property type="entry name" value="GT1_Gtf-like"/>
    <property type="match status" value="1"/>
</dbReference>
<dbReference type="AlphaFoldDB" id="A0A834SVG4"/>
<evidence type="ECO:0000256" key="5">
    <source>
        <dbReference type="RuleBase" id="RU362057"/>
    </source>
</evidence>
<dbReference type="OrthoDB" id="5835829at2759"/>
<keyword evidence="7" id="KW-1185">Reference proteome</keyword>
<reference evidence="6" key="1">
    <citation type="submission" date="2020-09" db="EMBL/GenBank/DDBJ databases">
        <title>Genome-Enabled Discovery of Anthraquinone Biosynthesis in Senna tora.</title>
        <authorList>
            <person name="Kang S.-H."/>
            <person name="Pandey R.P."/>
            <person name="Lee C.-M."/>
            <person name="Sim J.-S."/>
            <person name="Jeong J.-T."/>
            <person name="Choi B.-S."/>
            <person name="Jung M."/>
            <person name="Ginzburg D."/>
            <person name="Zhao K."/>
            <person name="Won S.Y."/>
            <person name="Oh T.-J."/>
            <person name="Yu Y."/>
            <person name="Kim N.-H."/>
            <person name="Lee O.R."/>
            <person name="Lee T.-H."/>
            <person name="Bashyal P."/>
            <person name="Kim T.-S."/>
            <person name="Lee W.-H."/>
            <person name="Kawkins C."/>
            <person name="Kim C.-K."/>
            <person name="Kim J.S."/>
            <person name="Ahn B.O."/>
            <person name="Rhee S.Y."/>
            <person name="Sohng J.K."/>
        </authorList>
    </citation>
    <scope>NUCLEOTIDE SEQUENCE</scope>
    <source>
        <tissue evidence="6">Leaf</tissue>
    </source>
</reference>
<keyword evidence="3 4" id="KW-0808">Transferase</keyword>
<comment type="caution">
    <text evidence="6">The sequence shown here is derived from an EMBL/GenBank/DDBJ whole genome shotgun (WGS) entry which is preliminary data.</text>
</comment>
<evidence type="ECO:0000256" key="3">
    <source>
        <dbReference type="ARBA" id="ARBA00022679"/>
    </source>
</evidence>
<dbReference type="FunFam" id="3.40.50.2000:FF:000078">
    <property type="entry name" value="Glycosyltransferase"/>
    <property type="match status" value="1"/>
</dbReference>
<evidence type="ECO:0000256" key="1">
    <source>
        <dbReference type="ARBA" id="ARBA00009995"/>
    </source>
</evidence>
<proteinExistence type="inferred from homology"/>
<evidence type="ECO:0000313" key="6">
    <source>
        <dbReference type="EMBL" id="KAF7811030.1"/>
    </source>
</evidence>
<dbReference type="InterPro" id="IPR035595">
    <property type="entry name" value="UDP_glycos_trans_CS"/>
</dbReference>
<protein>
    <recommendedName>
        <fullName evidence="5">Glycosyltransferase</fullName>
        <ecNumber evidence="5">2.4.1.-</ecNumber>
    </recommendedName>
</protein>
<dbReference type="Proteomes" id="UP000634136">
    <property type="component" value="Unassembled WGS sequence"/>
</dbReference>
<dbReference type="SUPFAM" id="SSF53756">
    <property type="entry name" value="UDP-Glycosyltransferase/glycogen phosphorylase"/>
    <property type="match status" value="1"/>
</dbReference>
<accession>A0A834SVG4</accession>
<dbReference type="PANTHER" id="PTHR11926">
    <property type="entry name" value="GLUCOSYL/GLUCURONOSYL TRANSFERASES"/>
    <property type="match status" value="1"/>
</dbReference>
<dbReference type="EMBL" id="JAAIUW010000010">
    <property type="protein sequence ID" value="KAF7811030.1"/>
    <property type="molecule type" value="Genomic_DNA"/>
</dbReference>
<gene>
    <name evidence="6" type="ORF">G2W53_032006</name>
</gene>
<evidence type="ECO:0000256" key="2">
    <source>
        <dbReference type="ARBA" id="ARBA00022676"/>
    </source>
</evidence>
<comment type="similarity">
    <text evidence="1 4">Belongs to the UDP-glycosyltransferase family.</text>
</comment>
<dbReference type="GO" id="GO:0080044">
    <property type="term" value="F:quercetin 7-O-glucosyltransferase activity"/>
    <property type="evidence" value="ECO:0007669"/>
    <property type="project" value="TreeGrafter"/>
</dbReference>
<name>A0A834SVG4_9FABA</name>
<dbReference type="PROSITE" id="PS00375">
    <property type="entry name" value="UDPGT"/>
    <property type="match status" value="1"/>
</dbReference>
<keyword evidence="2 4" id="KW-0328">Glycosyltransferase</keyword>